<dbReference type="RefSeq" id="WP_013121189.1">
    <property type="nucleotide sequence ID" value="NZ_LGTE01000026.1"/>
</dbReference>
<dbReference type="PROSITE" id="PS51371">
    <property type="entry name" value="CBS"/>
    <property type="match status" value="2"/>
</dbReference>
<dbReference type="InterPro" id="IPR051257">
    <property type="entry name" value="Diverse_CBS-Domain"/>
</dbReference>
<evidence type="ECO:0000313" key="5">
    <source>
        <dbReference type="Proteomes" id="UP000037175"/>
    </source>
</evidence>
<keyword evidence="5" id="KW-1185">Reference proteome</keyword>
<evidence type="ECO:0000259" key="3">
    <source>
        <dbReference type="PROSITE" id="PS51371"/>
    </source>
</evidence>
<comment type="caution">
    <text evidence="4">The sequence shown here is derived from an EMBL/GenBank/DDBJ whole genome shotgun (WGS) entry which is preliminary data.</text>
</comment>
<evidence type="ECO:0000256" key="2">
    <source>
        <dbReference type="PROSITE-ProRule" id="PRU00703"/>
    </source>
</evidence>
<dbReference type="PANTHER" id="PTHR43080">
    <property type="entry name" value="CBS DOMAIN-CONTAINING PROTEIN CBSX3, MITOCHONDRIAL"/>
    <property type="match status" value="1"/>
</dbReference>
<dbReference type="SUPFAM" id="SSF54631">
    <property type="entry name" value="CBS-domain pair"/>
    <property type="match status" value="1"/>
</dbReference>
<dbReference type="SMART" id="SM00116">
    <property type="entry name" value="CBS"/>
    <property type="match status" value="2"/>
</dbReference>
<evidence type="ECO:0000256" key="1">
    <source>
        <dbReference type="ARBA" id="ARBA00023122"/>
    </source>
</evidence>
<sequence>MLVKDLMAQPVVLITEKATVGEALELIRQHDVRHLPVVDRKQHLVGVTSESDLLKIFPRNKHDERKTFETNLLLRTPITQVMVPNPYHINPHITIEEAALLMKNHKIGCLPVIEHSKVIGLISRTDVIEAFINSLGLGKSGVRVTIPYRKKIGFLSDLVRLADKFGVLIDHMVTFETEIVLKIRREKAEQFLKELKSHGYTVTDITCIENSVSLPCA</sequence>
<feature type="domain" description="CBS" evidence="3">
    <location>
        <begin position="7"/>
        <end position="64"/>
    </location>
</feature>
<protein>
    <recommendedName>
        <fullName evidence="3">CBS domain-containing protein</fullName>
    </recommendedName>
</protein>
<dbReference type="Gene3D" id="3.10.580.10">
    <property type="entry name" value="CBS-domain"/>
    <property type="match status" value="1"/>
</dbReference>
<dbReference type="InterPro" id="IPR000644">
    <property type="entry name" value="CBS_dom"/>
</dbReference>
<dbReference type="EMBL" id="LGTE01000026">
    <property type="protein sequence ID" value="KNZ68603.1"/>
    <property type="molecule type" value="Genomic_DNA"/>
</dbReference>
<name>A0A0L6VZN0_9FIRM</name>
<organism evidence="4 5">
    <name type="scientific">Thermincola ferriacetica</name>
    <dbReference type="NCBI Taxonomy" id="281456"/>
    <lineage>
        <taxon>Bacteria</taxon>
        <taxon>Bacillati</taxon>
        <taxon>Bacillota</taxon>
        <taxon>Clostridia</taxon>
        <taxon>Eubacteriales</taxon>
        <taxon>Thermincolaceae</taxon>
        <taxon>Thermincola</taxon>
    </lineage>
</organism>
<dbReference type="Proteomes" id="UP000037175">
    <property type="component" value="Unassembled WGS sequence"/>
</dbReference>
<reference evidence="5" key="1">
    <citation type="submission" date="2015-07" db="EMBL/GenBank/DDBJ databases">
        <title>Complete Genome of Thermincola ferriacetica strain Z-0001T.</title>
        <authorList>
            <person name="Lusk B."/>
            <person name="Badalamenti J.P."/>
            <person name="Parameswaran P."/>
            <person name="Bond D.R."/>
            <person name="Torres C.I."/>
        </authorList>
    </citation>
    <scope>NUCLEOTIDE SEQUENCE [LARGE SCALE GENOMIC DNA]</scope>
    <source>
        <strain evidence="5">Z-0001</strain>
    </source>
</reference>
<accession>A0A0L6VZN0</accession>
<keyword evidence="1 2" id="KW-0129">CBS domain</keyword>
<dbReference type="AlphaFoldDB" id="A0A0L6VZN0"/>
<dbReference type="PANTHER" id="PTHR43080:SF2">
    <property type="entry name" value="CBS DOMAIN-CONTAINING PROTEIN"/>
    <property type="match status" value="1"/>
</dbReference>
<dbReference type="CDD" id="cd04584">
    <property type="entry name" value="CBS_pair_AcuB_like"/>
    <property type="match status" value="1"/>
</dbReference>
<gene>
    <name evidence="4" type="ORF">Tfer_2855</name>
</gene>
<proteinExistence type="predicted"/>
<dbReference type="Pfam" id="PF00571">
    <property type="entry name" value="CBS"/>
    <property type="match status" value="2"/>
</dbReference>
<feature type="domain" description="CBS" evidence="3">
    <location>
        <begin position="82"/>
        <end position="137"/>
    </location>
</feature>
<evidence type="ECO:0000313" key="4">
    <source>
        <dbReference type="EMBL" id="KNZ68603.1"/>
    </source>
</evidence>
<dbReference type="InterPro" id="IPR046342">
    <property type="entry name" value="CBS_dom_sf"/>
</dbReference>